<dbReference type="PROSITE" id="PS00094">
    <property type="entry name" value="C5_MTASE_1"/>
    <property type="match status" value="1"/>
</dbReference>
<accession>A0A3R8RDK9</accession>
<dbReference type="Pfam" id="PF00145">
    <property type="entry name" value="DNA_methylase"/>
    <property type="match status" value="2"/>
</dbReference>
<evidence type="ECO:0000313" key="10">
    <source>
        <dbReference type="EMBL" id="RRQ52519.1"/>
    </source>
</evidence>
<dbReference type="EMBL" id="RWJI01000001">
    <property type="protein sequence ID" value="RRQ52519.1"/>
    <property type="molecule type" value="Genomic_DNA"/>
</dbReference>
<dbReference type="SUPFAM" id="SSF47413">
    <property type="entry name" value="lambda repressor-like DNA-binding domains"/>
    <property type="match status" value="1"/>
</dbReference>
<dbReference type="Gene3D" id="1.10.260.40">
    <property type="entry name" value="lambda repressor-like DNA-binding domains"/>
    <property type="match status" value="1"/>
</dbReference>
<dbReference type="CDD" id="cd00315">
    <property type="entry name" value="Cyt_C5_DNA_methylase"/>
    <property type="match status" value="1"/>
</dbReference>
<protein>
    <recommendedName>
        <fullName evidence="8">Cytosine-specific methyltransferase</fullName>
        <ecNumber evidence="8">2.1.1.37</ecNumber>
    </recommendedName>
</protein>
<keyword evidence="2 6" id="KW-0808">Transferase</keyword>
<evidence type="ECO:0000313" key="11">
    <source>
        <dbReference type="Proteomes" id="UP000268553"/>
    </source>
</evidence>
<dbReference type="Proteomes" id="UP000268553">
    <property type="component" value="Unassembled WGS sequence"/>
</dbReference>
<dbReference type="Pfam" id="PF01381">
    <property type="entry name" value="HTH_3"/>
    <property type="match status" value="1"/>
</dbReference>
<dbReference type="InterPro" id="IPR050750">
    <property type="entry name" value="C5-MTase"/>
</dbReference>
<dbReference type="PROSITE" id="PS00095">
    <property type="entry name" value="C5_MTASE_2"/>
    <property type="match status" value="1"/>
</dbReference>
<keyword evidence="11" id="KW-1185">Reference proteome</keyword>
<comment type="similarity">
    <text evidence="6 7">Belongs to the class I-like SAM-binding methyltransferase superfamily. C5-methyltransferase family.</text>
</comment>
<keyword evidence="4" id="KW-0680">Restriction system</keyword>
<dbReference type="PANTHER" id="PTHR46098">
    <property type="entry name" value="TRNA (CYTOSINE(38)-C(5))-METHYLTRANSFERASE"/>
    <property type="match status" value="1"/>
</dbReference>
<evidence type="ECO:0000256" key="8">
    <source>
        <dbReference type="RuleBase" id="RU000417"/>
    </source>
</evidence>
<dbReference type="InterPro" id="IPR018117">
    <property type="entry name" value="C5_DNA_meth_AS"/>
</dbReference>
<reference evidence="10 11" key="1">
    <citation type="submission" date="2018-12" db="EMBL/GenBank/DDBJ databases">
        <authorList>
            <person name="Kim S.-J."/>
            <person name="Jung G.-Y."/>
        </authorList>
    </citation>
    <scope>NUCLEOTIDE SEQUENCE [LARGE SCALE GENOMIC DNA]</scope>
    <source>
        <strain evidence="10 11">03SU3-P</strain>
    </source>
</reference>
<dbReference type="InterPro" id="IPR031303">
    <property type="entry name" value="C5_meth_CS"/>
</dbReference>
<dbReference type="SMART" id="SM00530">
    <property type="entry name" value="HTH_XRE"/>
    <property type="match status" value="1"/>
</dbReference>
<dbReference type="CDD" id="cd00093">
    <property type="entry name" value="HTH_XRE"/>
    <property type="match status" value="1"/>
</dbReference>
<organism evidence="10 11">
    <name type="scientific">Sphingorhabdus wooponensis</name>
    <dbReference type="NCBI Taxonomy" id="940136"/>
    <lineage>
        <taxon>Bacteria</taxon>
        <taxon>Pseudomonadati</taxon>
        <taxon>Pseudomonadota</taxon>
        <taxon>Alphaproteobacteria</taxon>
        <taxon>Sphingomonadales</taxon>
        <taxon>Sphingomonadaceae</taxon>
        <taxon>Sphingorhabdus</taxon>
    </lineage>
</organism>
<name>A0A3R8RDK9_9SPHN</name>
<dbReference type="InterPro" id="IPR010982">
    <property type="entry name" value="Lambda_DNA-bd_dom_sf"/>
</dbReference>
<gene>
    <name evidence="10" type="primary">dcm</name>
    <name evidence="10" type="ORF">D7D48_06695</name>
</gene>
<evidence type="ECO:0000256" key="2">
    <source>
        <dbReference type="ARBA" id="ARBA00022679"/>
    </source>
</evidence>
<dbReference type="GO" id="GO:0003886">
    <property type="term" value="F:DNA (cytosine-5-)-methyltransferase activity"/>
    <property type="evidence" value="ECO:0007669"/>
    <property type="project" value="UniProtKB-EC"/>
</dbReference>
<evidence type="ECO:0000256" key="4">
    <source>
        <dbReference type="ARBA" id="ARBA00022747"/>
    </source>
</evidence>
<dbReference type="AlphaFoldDB" id="A0A3R8RDK9"/>
<dbReference type="PRINTS" id="PR00105">
    <property type="entry name" value="C5METTRFRASE"/>
</dbReference>
<dbReference type="GO" id="GO:0009307">
    <property type="term" value="P:DNA restriction-modification system"/>
    <property type="evidence" value="ECO:0007669"/>
    <property type="project" value="UniProtKB-KW"/>
</dbReference>
<evidence type="ECO:0000256" key="3">
    <source>
        <dbReference type="ARBA" id="ARBA00022691"/>
    </source>
</evidence>
<comment type="caution">
    <text evidence="10">The sequence shown here is derived from an EMBL/GenBank/DDBJ whole genome shotgun (WGS) entry which is preliminary data.</text>
</comment>
<evidence type="ECO:0000256" key="7">
    <source>
        <dbReference type="RuleBase" id="RU000416"/>
    </source>
</evidence>
<dbReference type="InterPro" id="IPR029063">
    <property type="entry name" value="SAM-dependent_MTases_sf"/>
</dbReference>
<dbReference type="GO" id="GO:0032259">
    <property type="term" value="P:methylation"/>
    <property type="evidence" value="ECO:0007669"/>
    <property type="project" value="UniProtKB-KW"/>
</dbReference>
<dbReference type="Gene3D" id="3.40.50.150">
    <property type="entry name" value="Vaccinia Virus protein VP39"/>
    <property type="match status" value="1"/>
</dbReference>
<evidence type="ECO:0000256" key="5">
    <source>
        <dbReference type="ARBA" id="ARBA00047422"/>
    </source>
</evidence>
<dbReference type="GO" id="GO:0003677">
    <property type="term" value="F:DNA binding"/>
    <property type="evidence" value="ECO:0007669"/>
    <property type="project" value="InterPro"/>
</dbReference>
<sequence length="433" mass="48812">MTFAYKHRTWRCVVLQQAGDLLKSKRERLGLSQKQFAEMLGLGELGERTIRGWENSEHKPSAHRLREVLSFPERAPFKKHNRGLFRFIDLFAGIGGIRLPFQELGGECVFTSEWDPFSKKTYAANFGDVPDGDITKISASNIPDHEILLAGFPCQAFSQAGLRQGFRDTRGTMFFEIQRILAEKRPAAFLLENVKQLKGHDGGRTLKTIIEILTGESQSSIPDAVPMSEEARKSLSKKLDYKVQTKVLKATDFGVPQKRERIYIVGFSNSVFPDLDISGFFEGLGHNAPSTRLGDILEPNILVDDRYTISDRLLAGHKRRRIEHARRGNGFGFSVFDQDSPYCNTISARYYKDGSEILISQDDIGQNPRKLTPRECARIQGFPDKFIVDAVSDTQAYRQFGNSVSVPVIHALAERMLDFAGSELIRAAFEDTR</sequence>
<dbReference type="Gene3D" id="3.90.120.30">
    <property type="match status" value="1"/>
</dbReference>
<evidence type="ECO:0000256" key="6">
    <source>
        <dbReference type="PROSITE-ProRule" id="PRU01016"/>
    </source>
</evidence>
<dbReference type="OrthoDB" id="9813719at2"/>
<feature type="domain" description="HTH cro/C1-type" evidence="9">
    <location>
        <begin position="22"/>
        <end position="65"/>
    </location>
</feature>
<evidence type="ECO:0000256" key="1">
    <source>
        <dbReference type="ARBA" id="ARBA00022603"/>
    </source>
</evidence>
<evidence type="ECO:0000259" key="9">
    <source>
        <dbReference type="PROSITE" id="PS50943"/>
    </source>
</evidence>
<dbReference type="PROSITE" id="PS51679">
    <property type="entry name" value="SAM_MT_C5"/>
    <property type="match status" value="1"/>
</dbReference>
<dbReference type="EC" id="2.1.1.37" evidence="8"/>
<dbReference type="InterPro" id="IPR001525">
    <property type="entry name" value="C5_MeTfrase"/>
</dbReference>
<dbReference type="SUPFAM" id="SSF53335">
    <property type="entry name" value="S-adenosyl-L-methionine-dependent methyltransferases"/>
    <property type="match status" value="1"/>
</dbReference>
<comment type="catalytic activity">
    <reaction evidence="5 8">
        <text>a 2'-deoxycytidine in DNA + S-adenosyl-L-methionine = a 5-methyl-2'-deoxycytidine in DNA + S-adenosyl-L-homocysteine + H(+)</text>
        <dbReference type="Rhea" id="RHEA:13681"/>
        <dbReference type="Rhea" id="RHEA-COMP:11369"/>
        <dbReference type="Rhea" id="RHEA-COMP:11370"/>
        <dbReference type="ChEBI" id="CHEBI:15378"/>
        <dbReference type="ChEBI" id="CHEBI:57856"/>
        <dbReference type="ChEBI" id="CHEBI:59789"/>
        <dbReference type="ChEBI" id="CHEBI:85452"/>
        <dbReference type="ChEBI" id="CHEBI:85454"/>
        <dbReference type="EC" id="2.1.1.37"/>
    </reaction>
</comment>
<keyword evidence="3 6" id="KW-0949">S-adenosyl-L-methionine</keyword>
<feature type="active site" evidence="6">
    <location>
        <position position="154"/>
    </location>
</feature>
<dbReference type="InterPro" id="IPR001387">
    <property type="entry name" value="Cro/C1-type_HTH"/>
</dbReference>
<keyword evidence="1 6" id="KW-0489">Methyltransferase</keyword>
<dbReference type="PANTHER" id="PTHR46098:SF1">
    <property type="entry name" value="TRNA (CYTOSINE(38)-C(5))-METHYLTRANSFERASE"/>
    <property type="match status" value="1"/>
</dbReference>
<proteinExistence type="inferred from homology"/>
<dbReference type="PROSITE" id="PS50943">
    <property type="entry name" value="HTH_CROC1"/>
    <property type="match status" value="1"/>
</dbReference>
<dbReference type="NCBIfam" id="TIGR00675">
    <property type="entry name" value="dcm"/>
    <property type="match status" value="2"/>
</dbReference>